<gene>
    <name evidence="10" type="ORF">SAMN05216481_10552</name>
</gene>
<feature type="region of interest" description="Disordered" evidence="8">
    <location>
        <begin position="1"/>
        <end position="37"/>
    </location>
</feature>
<keyword evidence="6 7" id="KW-0472">Membrane</keyword>
<evidence type="ECO:0000256" key="7">
    <source>
        <dbReference type="RuleBase" id="RU363032"/>
    </source>
</evidence>
<dbReference type="SUPFAM" id="SSF49478">
    <property type="entry name" value="Cna protein B-type domain"/>
    <property type="match status" value="1"/>
</dbReference>
<organism evidence="10 11">
    <name type="scientific">Streptomyces radiopugnans</name>
    <dbReference type="NCBI Taxonomy" id="403935"/>
    <lineage>
        <taxon>Bacteria</taxon>
        <taxon>Bacillati</taxon>
        <taxon>Actinomycetota</taxon>
        <taxon>Actinomycetes</taxon>
        <taxon>Kitasatosporales</taxon>
        <taxon>Streptomycetaceae</taxon>
        <taxon>Streptomyces</taxon>
    </lineage>
</organism>
<evidence type="ECO:0000256" key="1">
    <source>
        <dbReference type="ARBA" id="ARBA00004651"/>
    </source>
</evidence>
<evidence type="ECO:0000256" key="5">
    <source>
        <dbReference type="ARBA" id="ARBA00022989"/>
    </source>
</evidence>
<dbReference type="PANTHER" id="PTHR43227:SF8">
    <property type="entry name" value="DIACETYLCHITOBIOSE UPTAKE SYSTEM PERMEASE PROTEIN DASB"/>
    <property type="match status" value="1"/>
</dbReference>
<dbReference type="InterPro" id="IPR035906">
    <property type="entry name" value="MetI-like_sf"/>
</dbReference>
<feature type="region of interest" description="Disordered" evidence="8">
    <location>
        <begin position="183"/>
        <end position="208"/>
    </location>
</feature>
<evidence type="ECO:0000256" key="4">
    <source>
        <dbReference type="ARBA" id="ARBA00022692"/>
    </source>
</evidence>
<dbReference type="CDD" id="cd06261">
    <property type="entry name" value="TM_PBP2"/>
    <property type="match status" value="1"/>
</dbReference>
<keyword evidence="11" id="KW-1185">Reference proteome</keyword>
<feature type="transmembrane region" description="Helical" evidence="7">
    <location>
        <begin position="135"/>
        <end position="156"/>
    </location>
</feature>
<dbReference type="Gene3D" id="1.10.3720.10">
    <property type="entry name" value="MetI-like"/>
    <property type="match status" value="2"/>
</dbReference>
<feature type="transmembrane region" description="Helical" evidence="7">
    <location>
        <begin position="44"/>
        <end position="65"/>
    </location>
</feature>
<feature type="compositionally biased region" description="Low complexity" evidence="8">
    <location>
        <begin position="1"/>
        <end position="28"/>
    </location>
</feature>
<evidence type="ECO:0000256" key="6">
    <source>
        <dbReference type="ARBA" id="ARBA00023136"/>
    </source>
</evidence>
<sequence length="470" mass="48945">MSATAPAVPPAEAGGTPAGASPRQGAPARGDDPRRRATRRRRTVAAAFLLPALLLLGALVAYPILFSVGRSLFDASGTRFVGADNYVEMFRDPTTLKAVRNTAIWVVVAPALLTGLGLILAVLTEKVRWATAFKLLMFMPMAISFLAAGIIFRITYEQDPDRGVLNAVAVGVHDVFADRPAYPGARAREDAGPNPLAKGEDGSYGTAADLAPGSTASLGIVGVPPKEVPSDAKPAAGPEGSPGAGDGALAGTVYLDFTPGGGGEPGRIDSGERGLPGMTVQAVRDGKTVGEATTAADGSFRITGLEGGSYALRLPASNFAEPYGGISWLGPALVTPAIIGAYLWIWTGFSMVLIGAGLAAMPRDVLEAARMDGANEWQIFRRITVPLLAPVLTVVFVTLVINVMKVFDLVYIIAPGPVLQDANVLAMQMWLVSFGGGNNQGLGSAIGVLLLLLVVPAMVFNIRRFRRSQS</sequence>
<comment type="similarity">
    <text evidence="7">Belongs to the binding-protein-dependent transport system permease family.</text>
</comment>
<evidence type="ECO:0000313" key="10">
    <source>
        <dbReference type="EMBL" id="SEQ23457.1"/>
    </source>
</evidence>
<dbReference type="GO" id="GO:0005886">
    <property type="term" value="C:plasma membrane"/>
    <property type="evidence" value="ECO:0007669"/>
    <property type="project" value="UniProtKB-SubCell"/>
</dbReference>
<evidence type="ECO:0000256" key="8">
    <source>
        <dbReference type="SAM" id="MobiDB-lite"/>
    </source>
</evidence>
<dbReference type="STRING" id="403935.SAMN05216481_10552"/>
<dbReference type="PROSITE" id="PS50928">
    <property type="entry name" value="ABC_TM1"/>
    <property type="match status" value="1"/>
</dbReference>
<dbReference type="EMBL" id="FOET01000005">
    <property type="protein sequence ID" value="SEQ23457.1"/>
    <property type="molecule type" value="Genomic_DNA"/>
</dbReference>
<protein>
    <submittedName>
        <fullName evidence="10">Alpha-glucoside transport system permease protein</fullName>
    </submittedName>
</protein>
<dbReference type="AlphaFoldDB" id="A0A1H9ECZ4"/>
<feature type="domain" description="ABC transmembrane type-1" evidence="9">
    <location>
        <begin position="99"/>
        <end position="461"/>
    </location>
</feature>
<feature type="transmembrane region" description="Helical" evidence="7">
    <location>
        <begin position="103"/>
        <end position="123"/>
    </location>
</feature>
<evidence type="ECO:0000256" key="2">
    <source>
        <dbReference type="ARBA" id="ARBA00022448"/>
    </source>
</evidence>
<evidence type="ECO:0000313" key="11">
    <source>
        <dbReference type="Proteomes" id="UP000199055"/>
    </source>
</evidence>
<dbReference type="PANTHER" id="PTHR43227">
    <property type="entry name" value="BLL4140 PROTEIN"/>
    <property type="match status" value="1"/>
</dbReference>
<dbReference type="GO" id="GO:0055085">
    <property type="term" value="P:transmembrane transport"/>
    <property type="evidence" value="ECO:0007669"/>
    <property type="project" value="InterPro"/>
</dbReference>
<dbReference type="InterPro" id="IPR000515">
    <property type="entry name" value="MetI-like"/>
</dbReference>
<accession>A0A1H9ECZ4</accession>
<proteinExistence type="inferred from homology"/>
<dbReference type="Pfam" id="PF00528">
    <property type="entry name" value="BPD_transp_1"/>
    <property type="match status" value="1"/>
</dbReference>
<name>A0A1H9ECZ4_9ACTN</name>
<dbReference type="SUPFAM" id="SSF160964">
    <property type="entry name" value="MalF N-terminal region-like"/>
    <property type="match status" value="1"/>
</dbReference>
<feature type="transmembrane region" description="Helical" evidence="7">
    <location>
        <begin position="341"/>
        <end position="362"/>
    </location>
</feature>
<dbReference type="InterPro" id="IPR050809">
    <property type="entry name" value="UgpAE/MalFG_permease"/>
</dbReference>
<feature type="transmembrane region" description="Helical" evidence="7">
    <location>
        <begin position="383"/>
        <end position="401"/>
    </location>
</feature>
<comment type="subcellular location">
    <subcellularLocation>
        <location evidence="1 7">Cell membrane</location>
        <topology evidence="1 7">Multi-pass membrane protein</topology>
    </subcellularLocation>
</comment>
<dbReference type="SUPFAM" id="SSF161098">
    <property type="entry name" value="MetI-like"/>
    <property type="match status" value="1"/>
</dbReference>
<keyword evidence="4 7" id="KW-0812">Transmembrane</keyword>
<keyword evidence="5 7" id="KW-1133">Transmembrane helix</keyword>
<keyword evidence="3" id="KW-1003">Cell membrane</keyword>
<feature type="transmembrane region" description="Helical" evidence="7">
    <location>
        <begin position="441"/>
        <end position="462"/>
    </location>
</feature>
<dbReference type="RefSeq" id="WP_093658725.1">
    <property type="nucleotide sequence ID" value="NZ_FOET01000005.1"/>
</dbReference>
<feature type="region of interest" description="Disordered" evidence="8">
    <location>
        <begin position="224"/>
        <end position="245"/>
    </location>
</feature>
<evidence type="ECO:0000259" key="9">
    <source>
        <dbReference type="PROSITE" id="PS50928"/>
    </source>
</evidence>
<keyword evidence="2 7" id="KW-0813">Transport</keyword>
<dbReference type="Proteomes" id="UP000199055">
    <property type="component" value="Unassembled WGS sequence"/>
</dbReference>
<evidence type="ECO:0000256" key="3">
    <source>
        <dbReference type="ARBA" id="ARBA00022475"/>
    </source>
</evidence>
<reference evidence="10 11" key="1">
    <citation type="submission" date="2016-10" db="EMBL/GenBank/DDBJ databases">
        <authorList>
            <person name="de Groot N.N."/>
        </authorList>
    </citation>
    <scope>NUCLEOTIDE SEQUENCE [LARGE SCALE GENOMIC DNA]</scope>
    <source>
        <strain evidence="10 11">CGMCC 4.3519</strain>
    </source>
</reference>